<dbReference type="Pfam" id="PF05699">
    <property type="entry name" value="Dimer_Tnp_hAT"/>
    <property type="match status" value="1"/>
</dbReference>
<dbReference type="InterPro" id="IPR008906">
    <property type="entry name" value="HATC_C_dom"/>
</dbReference>
<evidence type="ECO:0000256" key="1">
    <source>
        <dbReference type="SAM" id="MobiDB-lite"/>
    </source>
</evidence>
<dbReference type="PANTHER" id="PTHR46169">
    <property type="entry name" value="DNA REPLICATION-RELATED ELEMENT FACTOR, ISOFORM A"/>
    <property type="match status" value="1"/>
</dbReference>
<dbReference type="PANTHER" id="PTHR46169:SF29">
    <property type="entry name" value="DNA REPLICATION-RELATED ELEMENT FACTOR, ISOFORM A"/>
    <property type="match status" value="1"/>
</dbReference>
<sequence>MSNAFQHGSRTLFTCPRIRRPKYWQFIKLLVPPGRTLPPGNSKWSSNDVMEAYCLRCNTTIPFQKGSSAAVRNHMQKTHPQELRDFIAQERAEGEVPAASGRAKRSSSESSLDEDGDSTMRSTATNSNSARPAAKKPRNNQPPMRAQSEDRKATAMDLLVRWICGSLEPLSTVTEGGLIQLISLLSQGTHELPDRAAMCRVVEQKETEWRFETMEQVKNKVVGHYSLSAELWCTHYDMKYVALLCHHVNEDFEPETFLLGVIYVPPPEDGGAKELAKLMEAVLREWGLPKRSLSLLLTTNGRTICQLASILEAKRFPDIWAMVHNSLLRWVRAPRNTDTTAAVPSSGTRTKQTAQLSVASVVQELRWLADGFDHDSNAKKMLLRAQTLRGDEEDLMIRKTDCMTWDEVYDFLSELMLWRPSINRFFASSPSTSITKPTAKMWFVAEALLLLLRTLREVKQIATKDQARTLPFVIHCLVAIKKQLSQENMLGPLIEHYRMTMEFDATEISGDLLMLQKEIQGSITASYDTLVSEFLWSSLLDPRYAKMDHIDEDKREQCKLELTERAVELHQKSAPSPGLMHQLLQGENAPNEIDTDDMRISVTDEVSAYMAEHQQRTTRITDPFVWWRDNRERYPFLSSLARVWLGSVACSSADIGALRREIPYTVVLDNEKHDDTEDSFKTTTNMLYLHVSLRESKRSAQK</sequence>
<reference evidence="3 4" key="1">
    <citation type="submission" date="2018-09" db="EMBL/GenBank/DDBJ databases">
        <title>Genomic investigation of the strawberry pathogen Phytophthora fragariae indicates pathogenicity is determined by transcriptional variation in three key races.</title>
        <authorList>
            <person name="Adams T.M."/>
            <person name="Armitage A.D."/>
            <person name="Sobczyk M.K."/>
            <person name="Bates H.J."/>
            <person name="Dunwell J.M."/>
            <person name="Nellist C.F."/>
            <person name="Harrison R.J."/>
        </authorList>
    </citation>
    <scope>NUCLEOTIDE SEQUENCE [LARGE SCALE GENOMIC DNA]</scope>
    <source>
        <strain evidence="3 4">NOV-77</strain>
    </source>
</reference>
<accession>A0A6G0RC13</accession>
<evidence type="ECO:0000313" key="3">
    <source>
        <dbReference type="EMBL" id="KAE9327690.1"/>
    </source>
</evidence>
<dbReference type="Proteomes" id="UP000486351">
    <property type="component" value="Unassembled WGS sequence"/>
</dbReference>
<organism evidence="3 4">
    <name type="scientific">Phytophthora fragariae</name>
    <dbReference type="NCBI Taxonomy" id="53985"/>
    <lineage>
        <taxon>Eukaryota</taxon>
        <taxon>Sar</taxon>
        <taxon>Stramenopiles</taxon>
        <taxon>Oomycota</taxon>
        <taxon>Peronosporomycetes</taxon>
        <taxon>Peronosporales</taxon>
        <taxon>Peronosporaceae</taxon>
        <taxon>Phytophthora</taxon>
    </lineage>
</organism>
<name>A0A6G0RC13_9STRA</name>
<feature type="compositionally biased region" description="Polar residues" evidence="1">
    <location>
        <begin position="119"/>
        <end position="130"/>
    </location>
</feature>
<dbReference type="GO" id="GO:0006357">
    <property type="term" value="P:regulation of transcription by RNA polymerase II"/>
    <property type="evidence" value="ECO:0007669"/>
    <property type="project" value="TreeGrafter"/>
</dbReference>
<protein>
    <recommendedName>
        <fullName evidence="2">HAT C-terminal dimerisation domain-containing protein</fullName>
    </recommendedName>
</protein>
<gene>
    <name evidence="3" type="ORF">PF008_g16330</name>
</gene>
<feature type="domain" description="HAT C-terminal dimerisation" evidence="2">
    <location>
        <begin position="606"/>
        <end position="652"/>
    </location>
</feature>
<evidence type="ECO:0000313" key="4">
    <source>
        <dbReference type="Proteomes" id="UP000486351"/>
    </source>
</evidence>
<dbReference type="SUPFAM" id="SSF53098">
    <property type="entry name" value="Ribonuclease H-like"/>
    <property type="match status" value="1"/>
</dbReference>
<proteinExistence type="predicted"/>
<dbReference type="AlphaFoldDB" id="A0A6G0RC13"/>
<dbReference type="InterPro" id="IPR012337">
    <property type="entry name" value="RNaseH-like_sf"/>
</dbReference>
<dbReference type="GO" id="GO:0005634">
    <property type="term" value="C:nucleus"/>
    <property type="evidence" value="ECO:0007669"/>
    <property type="project" value="TreeGrafter"/>
</dbReference>
<evidence type="ECO:0000259" key="2">
    <source>
        <dbReference type="Pfam" id="PF05699"/>
    </source>
</evidence>
<comment type="caution">
    <text evidence="3">The sequence shown here is derived from an EMBL/GenBank/DDBJ whole genome shotgun (WGS) entry which is preliminary data.</text>
</comment>
<dbReference type="GO" id="GO:0046983">
    <property type="term" value="F:protein dimerization activity"/>
    <property type="evidence" value="ECO:0007669"/>
    <property type="project" value="InterPro"/>
</dbReference>
<dbReference type="EMBL" id="QXFY01001116">
    <property type="protein sequence ID" value="KAE9327690.1"/>
    <property type="molecule type" value="Genomic_DNA"/>
</dbReference>
<dbReference type="InterPro" id="IPR052717">
    <property type="entry name" value="Vacuolar_transposase_reg"/>
</dbReference>
<feature type="region of interest" description="Disordered" evidence="1">
    <location>
        <begin position="93"/>
        <end position="151"/>
    </location>
</feature>